<keyword evidence="8" id="KW-1185">Reference proteome</keyword>
<protein>
    <submittedName>
        <fullName evidence="7">Sugar kinase</fullName>
    </submittedName>
</protein>
<dbReference type="EMBL" id="CP034550">
    <property type="protein sequence ID" value="QFZ22362.1"/>
    <property type="molecule type" value="Genomic_DNA"/>
</dbReference>
<gene>
    <name evidence="7" type="ORF">EKG83_37505</name>
</gene>
<dbReference type="InterPro" id="IPR029056">
    <property type="entry name" value="Ribokinase-like"/>
</dbReference>
<evidence type="ECO:0000313" key="8">
    <source>
        <dbReference type="Proteomes" id="UP000325787"/>
    </source>
</evidence>
<dbReference type="InterPro" id="IPR011611">
    <property type="entry name" value="PfkB_dom"/>
</dbReference>
<evidence type="ECO:0000313" key="7">
    <source>
        <dbReference type="EMBL" id="QFZ22362.1"/>
    </source>
</evidence>
<dbReference type="Proteomes" id="UP000325787">
    <property type="component" value="Chromosome"/>
</dbReference>
<keyword evidence="3" id="KW-0547">Nucleotide-binding</keyword>
<dbReference type="PANTHER" id="PTHR43085">
    <property type="entry name" value="HEXOKINASE FAMILY MEMBER"/>
    <property type="match status" value="1"/>
</dbReference>
<dbReference type="InterPro" id="IPR050306">
    <property type="entry name" value="PfkB_Carbo_kinase"/>
</dbReference>
<sequence length="322" mass="33288">MRFELPGCVVCLGETMAVLVPAAPGPVRGVRTWLRAIGGAESNVAVHLARLGVRSRWVGAVGDDAFGGAVLDAVGGAGVDVGGVRVDPDRPTGLYVKEANAAGSPVRYYRRGSAASAMGPEVSAGLVTDDVALVHVTGITAALSDSCLALLRAVLARPRRVPVSFDLNWRPALWRDRDPAVLRELADAADVVLVGSDEAEAVWGTGDPDGLRALLPNPTTLVVKQGARGATVVEGGVSTFQEGLRVEVVEPVGAGDAFAAGYLAAHLAGCAPARRLRAGHLQAAAALLTREDVGEPLPPEVTAPLLDADPATWAAAHLRRRR</sequence>
<evidence type="ECO:0000256" key="3">
    <source>
        <dbReference type="ARBA" id="ARBA00022741"/>
    </source>
</evidence>
<keyword evidence="5" id="KW-0067">ATP-binding</keyword>
<dbReference type="RefSeq" id="WP_153278698.1">
    <property type="nucleotide sequence ID" value="NZ_CP034550.1"/>
</dbReference>
<dbReference type="OrthoDB" id="9808601at2"/>
<feature type="domain" description="Carbohydrate kinase PfkB" evidence="6">
    <location>
        <begin position="9"/>
        <end position="290"/>
    </location>
</feature>
<dbReference type="SUPFAM" id="SSF53613">
    <property type="entry name" value="Ribokinase-like"/>
    <property type="match status" value="1"/>
</dbReference>
<evidence type="ECO:0000256" key="4">
    <source>
        <dbReference type="ARBA" id="ARBA00022777"/>
    </source>
</evidence>
<proteinExistence type="inferred from homology"/>
<dbReference type="GO" id="GO:0016301">
    <property type="term" value="F:kinase activity"/>
    <property type="evidence" value="ECO:0007669"/>
    <property type="project" value="UniProtKB-KW"/>
</dbReference>
<evidence type="ECO:0000256" key="1">
    <source>
        <dbReference type="ARBA" id="ARBA00010688"/>
    </source>
</evidence>
<dbReference type="Gene3D" id="3.40.1190.20">
    <property type="match status" value="1"/>
</dbReference>
<keyword evidence="4 7" id="KW-0418">Kinase</keyword>
<dbReference type="PANTHER" id="PTHR43085:SF1">
    <property type="entry name" value="PSEUDOURIDINE KINASE-RELATED"/>
    <property type="match status" value="1"/>
</dbReference>
<reference evidence="8" key="1">
    <citation type="journal article" date="2021" name="Curr. Microbiol.">
        <title>Complete genome of nocamycin-producing strain Saccharothrix syringae NRRL B-16468 reveals the biosynthetic potential for secondary metabolites.</title>
        <authorList>
            <person name="Mo X."/>
            <person name="Yang S."/>
        </authorList>
    </citation>
    <scope>NUCLEOTIDE SEQUENCE [LARGE SCALE GENOMIC DNA]</scope>
    <source>
        <strain evidence="8">ATCC 51364 / DSM 43886 / JCM 6844 / KCTC 9398 / NBRC 14523 / NRRL B-16468 / INA 2240</strain>
    </source>
</reference>
<comment type="similarity">
    <text evidence="1">Belongs to the carbohydrate kinase PfkB family.</text>
</comment>
<name>A0A5Q0H9L6_SACSY</name>
<keyword evidence="2" id="KW-0808">Transferase</keyword>
<dbReference type="GO" id="GO:0005524">
    <property type="term" value="F:ATP binding"/>
    <property type="evidence" value="ECO:0007669"/>
    <property type="project" value="UniProtKB-KW"/>
</dbReference>
<accession>A0A5Q0H9L6</accession>
<evidence type="ECO:0000259" key="6">
    <source>
        <dbReference type="Pfam" id="PF00294"/>
    </source>
</evidence>
<dbReference type="Pfam" id="PF00294">
    <property type="entry name" value="PfkB"/>
    <property type="match status" value="1"/>
</dbReference>
<evidence type="ECO:0000256" key="2">
    <source>
        <dbReference type="ARBA" id="ARBA00022679"/>
    </source>
</evidence>
<dbReference type="CDD" id="cd01166">
    <property type="entry name" value="KdgK"/>
    <property type="match status" value="1"/>
</dbReference>
<evidence type="ECO:0000256" key="5">
    <source>
        <dbReference type="ARBA" id="ARBA00022840"/>
    </source>
</evidence>
<dbReference type="KEGG" id="ssyi:EKG83_37505"/>
<organism evidence="7 8">
    <name type="scientific">Saccharothrix syringae</name>
    <name type="common">Nocardiopsis syringae</name>
    <dbReference type="NCBI Taxonomy" id="103733"/>
    <lineage>
        <taxon>Bacteria</taxon>
        <taxon>Bacillati</taxon>
        <taxon>Actinomycetota</taxon>
        <taxon>Actinomycetes</taxon>
        <taxon>Pseudonocardiales</taxon>
        <taxon>Pseudonocardiaceae</taxon>
        <taxon>Saccharothrix</taxon>
    </lineage>
</organism>
<dbReference type="AlphaFoldDB" id="A0A5Q0H9L6"/>